<evidence type="ECO:0000313" key="1">
    <source>
        <dbReference type="EMBL" id="VTJ87705.1"/>
    </source>
</evidence>
<dbReference type="AlphaFoldDB" id="A0A5E4D0R9"/>
<dbReference type="Proteomes" id="UP000335636">
    <property type="component" value="Unassembled WGS sequence"/>
</dbReference>
<proteinExistence type="predicted"/>
<feature type="non-terminal residue" evidence="1">
    <location>
        <position position="73"/>
    </location>
</feature>
<evidence type="ECO:0000313" key="2">
    <source>
        <dbReference type="Proteomes" id="UP000335636"/>
    </source>
</evidence>
<reference evidence="1" key="1">
    <citation type="submission" date="2019-04" db="EMBL/GenBank/DDBJ databases">
        <authorList>
            <person name="Alioto T."/>
            <person name="Alioto T."/>
        </authorList>
    </citation>
    <scope>NUCLEOTIDE SEQUENCE [LARGE SCALE GENOMIC DNA]</scope>
</reference>
<gene>
    <name evidence="1" type="ORF">MONAX_5E006569</name>
</gene>
<keyword evidence="2" id="KW-1185">Reference proteome</keyword>
<sequence>VSAGSGLAVASESKRAGAAGGMGAFGGPPGVGAQRLLPLLYGAADMAARRRGAPWSAPSMAAFGTLTGRQGPK</sequence>
<organism evidence="1 2">
    <name type="scientific">Marmota monax</name>
    <name type="common">Woodchuck</name>
    <dbReference type="NCBI Taxonomy" id="9995"/>
    <lineage>
        <taxon>Eukaryota</taxon>
        <taxon>Metazoa</taxon>
        <taxon>Chordata</taxon>
        <taxon>Craniata</taxon>
        <taxon>Vertebrata</taxon>
        <taxon>Euteleostomi</taxon>
        <taxon>Mammalia</taxon>
        <taxon>Eutheria</taxon>
        <taxon>Euarchontoglires</taxon>
        <taxon>Glires</taxon>
        <taxon>Rodentia</taxon>
        <taxon>Sciuromorpha</taxon>
        <taxon>Sciuridae</taxon>
        <taxon>Xerinae</taxon>
        <taxon>Marmotini</taxon>
        <taxon>Marmota</taxon>
    </lineage>
</organism>
<comment type="caution">
    <text evidence="1">The sequence shown here is derived from an EMBL/GenBank/DDBJ whole genome shotgun (WGS) entry which is preliminary data.</text>
</comment>
<protein>
    <submittedName>
        <fullName evidence="1">Uncharacterized protein</fullName>
    </submittedName>
</protein>
<feature type="non-terminal residue" evidence="1">
    <location>
        <position position="1"/>
    </location>
</feature>
<name>A0A5E4D0R9_MARMO</name>
<dbReference type="EMBL" id="CABDUW010002687">
    <property type="protein sequence ID" value="VTJ87705.1"/>
    <property type="molecule type" value="Genomic_DNA"/>
</dbReference>
<accession>A0A5E4D0R9</accession>